<organism evidence="1 2">
    <name type="scientific">Populus alba</name>
    <name type="common">White poplar</name>
    <dbReference type="NCBI Taxonomy" id="43335"/>
    <lineage>
        <taxon>Eukaryota</taxon>
        <taxon>Viridiplantae</taxon>
        <taxon>Streptophyta</taxon>
        <taxon>Embryophyta</taxon>
        <taxon>Tracheophyta</taxon>
        <taxon>Spermatophyta</taxon>
        <taxon>Magnoliopsida</taxon>
        <taxon>eudicotyledons</taxon>
        <taxon>Gunneridae</taxon>
        <taxon>Pentapetalae</taxon>
        <taxon>rosids</taxon>
        <taxon>fabids</taxon>
        <taxon>Malpighiales</taxon>
        <taxon>Salicaceae</taxon>
        <taxon>Saliceae</taxon>
        <taxon>Populus</taxon>
    </lineage>
</organism>
<reference evidence="1 2" key="1">
    <citation type="journal article" date="2024" name="Plant Biotechnol. J.">
        <title>Genome and CRISPR/Cas9 system of a widespread forest tree (Populus alba) in the world.</title>
        <authorList>
            <person name="Liu Y.J."/>
            <person name="Jiang P.F."/>
            <person name="Han X.M."/>
            <person name="Li X.Y."/>
            <person name="Wang H.M."/>
            <person name="Wang Y.J."/>
            <person name="Wang X.X."/>
            <person name="Zeng Q.Y."/>
        </authorList>
    </citation>
    <scope>NUCLEOTIDE SEQUENCE [LARGE SCALE GENOMIC DNA]</scope>
    <source>
        <strain evidence="2">cv. PAL-ZL1</strain>
    </source>
</reference>
<gene>
    <name evidence="1" type="ORF">D5086_015847</name>
</gene>
<comment type="caution">
    <text evidence="1">The sequence shown here is derived from an EMBL/GenBank/DDBJ whole genome shotgun (WGS) entry which is preliminary data.</text>
</comment>
<evidence type="ECO:0000313" key="2">
    <source>
        <dbReference type="Proteomes" id="UP000309997"/>
    </source>
</evidence>
<sequence>MATASSSYDRAKPFLAVILLQFGYAGMFTITKHALDEGMSQHVLVVYRHAVATIVIAPFAIVFDRKVRPKMTLSIFFKIVLLGLLEPTIDQNLYYTGMKYTTATFTSAMCNVLPAFAFLMAWALRIEQVNIRKMHSQAKIIGTIVTVGGAMLMTLVKGTQLDLPWTRGYDQQASASALTKQDPIKGALMIATGCVCWASFIILQSITLKSYPVELSLTAWICFMGTIEGSMVAVVMERGNPSAWSVGLNYKLLAAVYSGVVCSGIGYYVQGLIMKRKGPVFVTAFSPLSMVIVAILGSFFLKEILCVGRAIGTIVIILGLYLVLWGKSKDQTTTSNGGSGTPSEQTASAVGNLQASNHDLVASNVNAA</sequence>
<evidence type="ECO:0000313" key="1">
    <source>
        <dbReference type="EMBL" id="KAL3581515.1"/>
    </source>
</evidence>
<dbReference type="EMBL" id="RCHU02000008">
    <property type="protein sequence ID" value="KAL3581515.1"/>
    <property type="molecule type" value="Genomic_DNA"/>
</dbReference>
<proteinExistence type="predicted"/>
<accession>A0ACC4BSY6</accession>
<protein>
    <submittedName>
        <fullName evidence="1">Uncharacterized protein</fullName>
    </submittedName>
</protein>
<name>A0ACC4BSY6_POPAL</name>
<dbReference type="Proteomes" id="UP000309997">
    <property type="component" value="Unassembled WGS sequence"/>
</dbReference>
<keyword evidence="2" id="KW-1185">Reference proteome</keyword>